<gene>
    <name evidence="1" type="ORF">F5891DRAFT_980547</name>
</gene>
<protein>
    <submittedName>
        <fullName evidence="1">Uncharacterized protein</fullName>
    </submittedName>
</protein>
<sequence length="245" mass="27549">MHVDWEGCRASYWITENNLPQEYSLMSTMDILLAALRVAVPSGSAGSFSIPSELSGVFRWYRDHIASTVMIYPQAKTSCLRLQDKREGVTKILSFTRGARTPLSLGCGSGGSGTETAEKSHVGDSEVEWEGEYLSLYRECLQRHRNLQDGSPDYDPVHPAGQVVGPDAMLACILFSFRKHVPLYRDVYMHAVSTFRKCVVMMSEISSVQRVLCLRFVYTSTKLEYLQALMTRVQHSNMTAIRESC</sequence>
<proteinExistence type="predicted"/>
<evidence type="ECO:0000313" key="1">
    <source>
        <dbReference type="EMBL" id="KAG1900284.1"/>
    </source>
</evidence>
<organism evidence="1 2">
    <name type="scientific">Suillus fuscotomentosus</name>
    <dbReference type="NCBI Taxonomy" id="1912939"/>
    <lineage>
        <taxon>Eukaryota</taxon>
        <taxon>Fungi</taxon>
        <taxon>Dikarya</taxon>
        <taxon>Basidiomycota</taxon>
        <taxon>Agaricomycotina</taxon>
        <taxon>Agaricomycetes</taxon>
        <taxon>Agaricomycetidae</taxon>
        <taxon>Boletales</taxon>
        <taxon>Suillineae</taxon>
        <taxon>Suillaceae</taxon>
        <taxon>Suillus</taxon>
    </lineage>
</organism>
<dbReference type="RefSeq" id="XP_041225860.1">
    <property type="nucleotide sequence ID" value="XM_041377014.1"/>
</dbReference>
<accession>A0AAD4HLX5</accession>
<comment type="caution">
    <text evidence="1">The sequence shown here is derived from an EMBL/GenBank/DDBJ whole genome shotgun (WGS) entry which is preliminary data.</text>
</comment>
<reference evidence="1" key="1">
    <citation type="journal article" date="2020" name="New Phytol.">
        <title>Comparative genomics reveals dynamic genome evolution in host specialist ectomycorrhizal fungi.</title>
        <authorList>
            <person name="Lofgren L.A."/>
            <person name="Nguyen N.H."/>
            <person name="Vilgalys R."/>
            <person name="Ruytinx J."/>
            <person name="Liao H.L."/>
            <person name="Branco S."/>
            <person name="Kuo A."/>
            <person name="LaButti K."/>
            <person name="Lipzen A."/>
            <person name="Andreopoulos W."/>
            <person name="Pangilinan J."/>
            <person name="Riley R."/>
            <person name="Hundley H."/>
            <person name="Na H."/>
            <person name="Barry K."/>
            <person name="Grigoriev I.V."/>
            <person name="Stajich J.E."/>
            <person name="Kennedy P.G."/>
        </authorList>
    </citation>
    <scope>NUCLEOTIDE SEQUENCE</scope>
    <source>
        <strain evidence="1">FC203</strain>
    </source>
</reference>
<dbReference type="AlphaFoldDB" id="A0AAD4HLX5"/>
<dbReference type="EMBL" id="JABBWK010000028">
    <property type="protein sequence ID" value="KAG1900284.1"/>
    <property type="molecule type" value="Genomic_DNA"/>
</dbReference>
<name>A0AAD4HLX5_9AGAM</name>
<dbReference type="GeneID" id="64671312"/>
<dbReference type="Proteomes" id="UP001195769">
    <property type="component" value="Unassembled WGS sequence"/>
</dbReference>
<evidence type="ECO:0000313" key="2">
    <source>
        <dbReference type="Proteomes" id="UP001195769"/>
    </source>
</evidence>
<keyword evidence="2" id="KW-1185">Reference proteome</keyword>